<evidence type="ECO:0000313" key="2">
    <source>
        <dbReference type="EMBL" id="CAK0756788.1"/>
    </source>
</evidence>
<reference evidence="2 3" key="1">
    <citation type="submission" date="2023-10" db="EMBL/GenBank/DDBJ databases">
        <authorList>
            <person name="Maclean D."/>
            <person name="Macfadyen A."/>
        </authorList>
    </citation>
    <scope>NUCLEOTIDE SEQUENCE [LARGE SCALE GENOMIC DNA]</scope>
</reference>
<sequence>MLSPEPILDVVRGLSTVASFGIVINQMWSLMDEIFTSDCNYCRGTGRIICRHCHGTKTLRKRPGEFHYQHMAVVDRSPKDLYPCIYCGPPTRYDFERVEEDNEDQAYNIMDNLKAAVANKRRPFPSPILAGTIPCPECGGNPLIRRHTPNWKRLTQTEEPFFFSASLREAPVSRSGTGSRIRPRKYLEYPSRVPRNEEMAADKLAEVLGEKEAKLMRKKKKKGDGSMRASDQLTADDFITPYIDDEDTDEEE</sequence>
<dbReference type="Proteomes" id="UP001314263">
    <property type="component" value="Unassembled WGS sequence"/>
</dbReference>
<dbReference type="InterPro" id="IPR036410">
    <property type="entry name" value="HSP_DnaJ_Cys-rich_dom_sf"/>
</dbReference>
<evidence type="ECO:0000256" key="1">
    <source>
        <dbReference type="SAM" id="MobiDB-lite"/>
    </source>
</evidence>
<evidence type="ECO:0000313" key="3">
    <source>
        <dbReference type="Proteomes" id="UP001314263"/>
    </source>
</evidence>
<protein>
    <recommendedName>
        <fullName evidence="4">Stc1 domain-containing protein</fullName>
    </recommendedName>
</protein>
<name>A0AAV1HX05_9CHLO</name>
<evidence type="ECO:0008006" key="4">
    <source>
        <dbReference type="Google" id="ProtNLM"/>
    </source>
</evidence>
<dbReference type="SUPFAM" id="SSF57938">
    <property type="entry name" value="DnaJ/Hsp40 cysteine-rich domain"/>
    <property type="match status" value="1"/>
</dbReference>
<gene>
    <name evidence="2" type="ORF">CVIRNUC_002484</name>
</gene>
<proteinExistence type="predicted"/>
<accession>A0AAV1HX05</accession>
<dbReference type="EMBL" id="CAUYUE010000003">
    <property type="protein sequence ID" value="CAK0756788.1"/>
    <property type="molecule type" value="Genomic_DNA"/>
</dbReference>
<keyword evidence="3" id="KW-1185">Reference proteome</keyword>
<feature type="compositionally biased region" description="Acidic residues" evidence="1">
    <location>
        <begin position="243"/>
        <end position="252"/>
    </location>
</feature>
<feature type="region of interest" description="Disordered" evidence="1">
    <location>
        <begin position="216"/>
        <end position="252"/>
    </location>
</feature>
<organism evidence="2 3">
    <name type="scientific">Coccomyxa viridis</name>
    <dbReference type="NCBI Taxonomy" id="1274662"/>
    <lineage>
        <taxon>Eukaryota</taxon>
        <taxon>Viridiplantae</taxon>
        <taxon>Chlorophyta</taxon>
        <taxon>core chlorophytes</taxon>
        <taxon>Trebouxiophyceae</taxon>
        <taxon>Trebouxiophyceae incertae sedis</taxon>
        <taxon>Coccomyxaceae</taxon>
        <taxon>Coccomyxa</taxon>
    </lineage>
</organism>
<dbReference type="Gene3D" id="6.20.20.10">
    <property type="match status" value="1"/>
</dbReference>
<comment type="caution">
    <text evidence="2">The sequence shown here is derived from an EMBL/GenBank/DDBJ whole genome shotgun (WGS) entry which is preliminary data.</text>
</comment>
<dbReference type="AlphaFoldDB" id="A0AAV1HX05"/>